<dbReference type="Proteomes" id="UP000283314">
    <property type="component" value="Unassembled WGS sequence"/>
</dbReference>
<evidence type="ECO:0000313" key="1">
    <source>
        <dbReference type="EMBL" id="RHL44070.1"/>
    </source>
</evidence>
<reference evidence="1 2" key="1">
    <citation type="submission" date="2018-08" db="EMBL/GenBank/DDBJ databases">
        <title>A genome reference for cultivated species of the human gut microbiota.</title>
        <authorList>
            <person name="Zou Y."/>
            <person name="Xue W."/>
            <person name="Luo G."/>
        </authorList>
    </citation>
    <scope>NUCLEOTIDE SEQUENCE [LARGE SCALE GENOMIC DNA]</scope>
    <source>
        <strain evidence="1 2">AF37-4</strain>
    </source>
</reference>
<accession>A0A415L6H3</accession>
<protein>
    <submittedName>
        <fullName evidence="1">Uncharacterized protein</fullName>
    </submittedName>
</protein>
<name>A0A415L6H3_9FIRM</name>
<proteinExistence type="predicted"/>
<organism evidence="1 2">
    <name type="scientific">Eubacterium ventriosum</name>
    <dbReference type="NCBI Taxonomy" id="39496"/>
    <lineage>
        <taxon>Bacteria</taxon>
        <taxon>Bacillati</taxon>
        <taxon>Bacillota</taxon>
        <taxon>Clostridia</taxon>
        <taxon>Eubacteriales</taxon>
        <taxon>Eubacteriaceae</taxon>
        <taxon>Eubacterium</taxon>
    </lineage>
</organism>
<dbReference type="EMBL" id="QROT01000007">
    <property type="protein sequence ID" value="RHL44070.1"/>
    <property type="molecule type" value="Genomic_DNA"/>
</dbReference>
<gene>
    <name evidence="1" type="ORF">DW018_09795</name>
</gene>
<evidence type="ECO:0000313" key="2">
    <source>
        <dbReference type="Proteomes" id="UP000283314"/>
    </source>
</evidence>
<dbReference type="AlphaFoldDB" id="A0A415L6H3"/>
<sequence>MLGGDNIYSIFKKDLKYGYIIPEERELYYAGCIADKFDEYINNPPKELLHKTFSEDEVNKKESCINSDEICDYITKEFNIKRYIYETVSERSTEKMKKIFDMNISEIPTDEMLIIMDKIKSDENSWIGKETVRALSERNIEKTKEPNGVVVMNPDINGDYEEKIKIRQRKRNKEDVSCMTASSFLV</sequence>
<comment type="caution">
    <text evidence="1">The sequence shown here is derived from an EMBL/GenBank/DDBJ whole genome shotgun (WGS) entry which is preliminary data.</text>
</comment>